<dbReference type="PANTHER" id="PTHR44591:SF14">
    <property type="entry name" value="PROTEIN PILG"/>
    <property type="match status" value="1"/>
</dbReference>
<dbReference type="InterPro" id="IPR050595">
    <property type="entry name" value="Bact_response_regulator"/>
</dbReference>
<organism evidence="4">
    <name type="scientific">marine sediment metagenome</name>
    <dbReference type="NCBI Taxonomy" id="412755"/>
    <lineage>
        <taxon>unclassified sequences</taxon>
        <taxon>metagenomes</taxon>
        <taxon>ecological metagenomes</taxon>
    </lineage>
</organism>
<evidence type="ECO:0000259" key="3">
    <source>
        <dbReference type="PROSITE" id="PS50110"/>
    </source>
</evidence>
<dbReference type="SUPFAM" id="SSF52172">
    <property type="entry name" value="CheY-like"/>
    <property type="match status" value="1"/>
</dbReference>
<dbReference type="AlphaFoldDB" id="X1HIZ8"/>
<accession>X1HIZ8</accession>
<dbReference type="CDD" id="cd17574">
    <property type="entry name" value="REC_OmpR"/>
    <property type="match status" value="1"/>
</dbReference>
<dbReference type="GO" id="GO:0000160">
    <property type="term" value="P:phosphorelay signal transduction system"/>
    <property type="evidence" value="ECO:0007669"/>
    <property type="project" value="UniProtKB-KW"/>
</dbReference>
<dbReference type="PROSITE" id="PS50110">
    <property type="entry name" value="RESPONSE_REGULATORY"/>
    <property type="match status" value="1"/>
</dbReference>
<keyword evidence="1" id="KW-0597">Phosphoprotein</keyword>
<keyword evidence="2" id="KW-0902">Two-component regulatory system</keyword>
<reference evidence="4" key="1">
    <citation type="journal article" date="2014" name="Front. Microbiol.">
        <title>High frequency of phylogenetically diverse reductive dehalogenase-homologous genes in deep subseafloor sedimentary metagenomes.</title>
        <authorList>
            <person name="Kawai M."/>
            <person name="Futagami T."/>
            <person name="Toyoda A."/>
            <person name="Takaki Y."/>
            <person name="Nishi S."/>
            <person name="Hori S."/>
            <person name="Arai W."/>
            <person name="Tsubouchi T."/>
            <person name="Morono Y."/>
            <person name="Uchiyama I."/>
            <person name="Ito T."/>
            <person name="Fujiyama A."/>
            <person name="Inagaki F."/>
            <person name="Takami H."/>
        </authorList>
    </citation>
    <scope>NUCLEOTIDE SEQUENCE</scope>
    <source>
        <strain evidence="4">Expedition CK06-06</strain>
    </source>
</reference>
<dbReference type="Pfam" id="PF00072">
    <property type="entry name" value="Response_reg"/>
    <property type="match status" value="1"/>
</dbReference>
<sequence>NLLVKQLRAYGHEVMAAADGVEALQQALEEMPDILISDIMMPKMDGYQLCQECKQNDKLKDIPFVFYTATYTKEEDEKFALSLGANTFIRKPTEPDILVQMLRESVENAQSGALAPPKAAPLEPSLFLTEYTKRIVAKLEDKVAQLEMEITHRKQAEHDLNERVKELECLYGIAMIAARPGVTLDTVYQEVANLIPQGWQYPDITCARVTIDGKEFKTPNYRETAWKQAGDIIVDDQQIGTVEVSYLEEKPERDEGPFQK</sequence>
<proteinExistence type="predicted"/>
<comment type="caution">
    <text evidence="4">The sequence shown here is derived from an EMBL/GenBank/DDBJ whole genome shotgun (WGS) entry which is preliminary data.</text>
</comment>
<dbReference type="PANTHER" id="PTHR44591">
    <property type="entry name" value="STRESS RESPONSE REGULATOR PROTEIN 1"/>
    <property type="match status" value="1"/>
</dbReference>
<dbReference type="InterPro" id="IPR001789">
    <property type="entry name" value="Sig_transdc_resp-reg_receiver"/>
</dbReference>
<evidence type="ECO:0000256" key="1">
    <source>
        <dbReference type="ARBA" id="ARBA00022553"/>
    </source>
</evidence>
<gene>
    <name evidence="4" type="ORF">S03H2_51039</name>
</gene>
<feature type="non-terminal residue" evidence="4">
    <location>
        <position position="260"/>
    </location>
</feature>
<dbReference type="InterPro" id="IPR011006">
    <property type="entry name" value="CheY-like_superfamily"/>
</dbReference>
<name>X1HIZ8_9ZZZZ</name>
<feature type="domain" description="Response regulatory" evidence="3">
    <location>
        <begin position="1"/>
        <end position="106"/>
    </location>
</feature>
<evidence type="ECO:0000313" key="4">
    <source>
        <dbReference type="EMBL" id="GAH70106.1"/>
    </source>
</evidence>
<feature type="non-terminal residue" evidence="4">
    <location>
        <position position="1"/>
    </location>
</feature>
<dbReference type="EMBL" id="BARU01032355">
    <property type="protein sequence ID" value="GAH70106.1"/>
    <property type="molecule type" value="Genomic_DNA"/>
</dbReference>
<dbReference type="SMART" id="SM00448">
    <property type="entry name" value="REC"/>
    <property type="match status" value="1"/>
</dbReference>
<protein>
    <recommendedName>
        <fullName evidence="3">Response regulatory domain-containing protein</fullName>
    </recommendedName>
</protein>
<evidence type="ECO:0000256" key="2">
    <source>
        <dbReference type="ARBA" id="ARBA00023012"/>
    </source>
</evidence>
<dbReference type="Gene3D" id="3.40.50.2300">
    <property type="match status" value="1"/>
</dbReference>